<dbReference type="InterPro" id="IPR017853">
    <property type="entry name" value="GH"/>
</dbReference>
<dbReference type="PANTHER" id="PTHR11177:SF359">
    <property type="entry name" value="CHITINASE 10-RELATED"/>
    <property type="match status" value="1"/>
</dbReference>
<evidence type="ECO:0000256" key="1">
    <source>
        <dbReference type="ARBA" id="ARBA00022801"/>
    </source>
</evidence>
<dbReference type="GO" id="GO:0005975">
    <property type="term" value="P:carbohydrate metabolic process"/>
    <property type="evidence" value="ECO:0007669"/>
    <property type="project" value="InterPro"/>
</dbReference>
<dbReference type="SUPFAM" id="SSF51445">
    <property type="entry name" value="(Trans)glycosidases"/>
    <property type="match status" value="1"/>
</dbReference>
<dbReference type="GO" id="GO:0008061">
    <property type="term" value="F:chitin binding"/>
    <property type="evidence" value="ECO:0007669"/>
    <property type="project" value="TreeGrafter"/>
</dbReference>
<dbReference type="GO" id="GO:0005576">
    <property type="term" value="C:extracellular region"/>
    <property type="evidence" value="ECO:0007669"/>
    <property type="project" value="TreeGrafter"/>
</dbReference>
<comment type="similarity">
    <text evidence="4">Belongs to the glycosyl hydrolase 18 family.</text>
</comment>
<feature type="domain" description="GH18" evidence="5">
    <location>
        <begin position="1"/>
        <end position="120"/>
    </location>
</feature>
<dbReference type="PROSITE" id="PS51910">
    <property type="entry name" value="GH18_2"/>
    <property type="match status" value="1"/>
</dbReference>
<dbReference type="PANTHER" id="PTHR11177">
    <property type="entry name" value="CHITINASE"/>
    <property type="match status" value="1"/>
</dbReference>
<sequence length="120" mass="13849">MFYFERPSVISICKCSYDFCAHTLHKFRRYIILLPLPEFYAKVTELKQRGVKVTLAIGGWNDSLGDKYSRLVNSPAARTKFINHVIGFLQAHNFDGLDLDWEYPVCWQVRLRGSTTPCTG</sequence>
<evidence type="ECO:0000313" key="6">
    <source>
        <dbReference type="EMBL" id="JAI57509.1"/>
    </source>
</evidence>
<dbReference type="GO" id="GO:0006032">
    <property type="term" value="P:chitin catabolic process"/>
    <property type="evidence" value="ECO:0007669"/>
    <property type="project" value="UniProtKB-ARBA"/>
</dbReference>
<dbReference type="EMBL" id="GDRN01106899">
    <property type="protein sequence ID" value="JAI57509.1"/>
    <property type="molecule type" value="Transcribed_RNA"/>
</dbReference>
<proteinExistence type="inferred from homology"/>
<dbReference type="AlphaFoldDB" id="A0A0P4VV53"/>
<dbReference type="Pfam" id="PF00704">
    <property type="entry name" value="Glyco_hydro_18"/>
    <property type="match status" value="1"/>
</dbReference>
<evidence type="ECO:0000256" key="4">
    <source>
        <dbReference type="RuleBase" id="RU004453"/>
    </source>
</evidence>
<dbReference type="InterPro" id="IPR001579">
    <property type="entry name" value="Glyco_hydro_18_chit_AS"/>
</dbReference>
<evidence type="ECO:0000259" key="5">
    <source>
        <dbReference type="PROSITE" id="PS51910"/>
    </source>
</evidence>
<dbReference type="PROSITE" id="PS01095">
    <property type="entry name" value="GH18_1"/>
    <property type="match status" value="1"/>
</dbReference>
<reference evidence="6" key="1">
    <citation type="submission" date="2015-09" db="EMBL/GenBank/DDBJ databases">
        <title>Scylla olivacea transcriptome.</title>
        <authorList>
            <person name="Ikhwanuddin M."/>
        </authorList>
    </citation>
    <scope>NUCLEOTIDE SEQUENCE</scope>
</reference>
<dbReference type="GO" id="GO:0004568">
    <property type="term" value="F:chitinase activity"/>
    <property type="evidence" value="ECO:0007669"/>
    <property type="project" value="UniProtKB-ARBA"/>
</dbReference>
<evidence type="ECO:0000256" key="2">
    <source>
        <dbReference type="ARBA" id="ARBA00023295"/>
    </source>
</evidence>
<protein>
    <recommendedName>
        <fullName evidence="5">GH18 domain-containing protein</fullName>
    </recommendedName>
</protein>
<dbReference type="InterPro" id="IPR001223">
    <property type="entry name" value="Glyco_hydro18_cat"/>
</dbReference>
<keyword evidence="2 3" id="KW-0326">Glycosidase</keyword>
<keyword evidence="1 3" id="KW-0378">Hydrolase</keyword>
<dbReference type="InterPro" id="IPR050314">
    <property type="entry name" value="Glycosyl_Hydrlase_18"/>
</dbReference>
<evidence type="ECO:0000256" key="3">
    <source>
        <dbReference type="RuleBase" id="RU000489"/>
    </source>
</evidence>
<dbReference type="Gene3D" id="3.20.20.80">
    <property type="entry name" value="Glycosidases"/>
    <property type="match status" value="1"/>
</dbReference>
<organism evidence="6">
    <name type="scientific">Scylla olivacea</name>
    <name type="common">Orange mud crab</name>
    <name type="synonym">Cancer olivacea</name>
    <dbReference type="NCBI Taxonomy" id="85551"/>
    <lineage>
        <taxon>Eukaryota</taxon>
        <taxon>Metazoa</taxon>
        <taxon>Ecdysozoa</taxon>
        <taxon>Arthropoda</taxon>
        <taxon>Crustacea</taxon>
        <taxon>Multicrustacea</taxon>
        <taxon>Malacostraca</taxon>
        <taxon>Eumalacostraca</taxon>
        <taxon>Eucarida</taxon>
        <taxon>Decapoda</taxon>
        <taxon>Pleocyemata</taxon>
        <taxon>Brachyura</taxon>
        <taxon>Eubrachyura</taxon>
        <taxon>Portunoidea</taxon>
        <taxon>Portunidae</taxon>
        <taxon>Portuninae</taxon>
        <taxon>Scylla</taxon>
    </lineage>
</organism>
<accession>A0A0P4VV53</accession>
<name>A0A0P4VV53_SCYOL</name>